<dbReference type="RefSeq" id="XP_041220063.1">
    <property type="nucleotide sequence ID" value="XM_041373801.1"/>
</dbReference>
<organism evidence="1 2">
    <name type="scientific">Suillus fuscotomentosus</name>
    <dbReference type="NCBI Taxonomy" id="1912939"/>
    <lineage>
        <taxon>Eukaryota</taxon>
        <taxon>Fungi</taxon>
        <taxon>Dikarya</taxon>
        <taxon>Basidiomycota</taxon>
        <taxon>Agaricomycotina</taxon>
        <taxon>Agaricomycetes</taxon>
        <taxon>Agaricomycetidae</taxon>
        <taxon>Boletales</taxon>
        <taxon>Suillineae</taxon>
        <taxon>Suillaceae</taxon>
        <taxon>Suillus</taxon>
    </lineage>
</organism>
<feature type="non-terminal residue" evidence="1">
    <location>
        <position position="1"/>
    </location>
</feature>
<evidence type="ECO:0000313" key="2">
    <source>
        <dbReference type="Proteomes" id="UP001195769"/>
    </source>
</evidence>
<dbReference type="Proteomes" id="UP001195769">
    <property type="component" value="Unassembled WGS sequence"/>
</dbReference>
<gene>
    <name evidence="1" type="ORF">F5891DRAFT_922037</name>
</gene>
<sequence length="74" mass="8503">LVPRVVGMSIPRATDAKLWALFTLAHFKPFSALSPLLHKGENVIEVFRTYSFSPRSRTVMTNWEAVHECEDERD</sequence>
<protein>
    <submittedName>
        <fullName evidence="1">Uncharacterized protein</fullName>
    </submittedName>
</protein>
<dbReference type="AlphaFoldDB" id="A0AAD4DVA5"/>
<dbReference type="EMBL" id="JABBWK010000079">
    <property type="protein sequence ID" value="KAG1894487.1"/>
    <property type="molecule type" value="Genomic_DNA"/>
</dbReference>
<name>A0AAD4DVA5_9AGAM</name>
<keyword evidence="2" id="KW-1185">Reference proteome</keyword>
<accession>A0AAD4DVA5</accession>
<feature type="non-terminal residue" evidence="1">
    <location>
        <position position="74"/>
    </location>
</feature>
<proteinExistence type="predicted"/>
<dbReference type="GeneID" id="64668099"/>
<reference evidence="1" key="1">
    <citation type="journal article" date="2020" name="New Phytol.">
        <title>Comparative genomics reveals dynamic genome evolution in host specialist ectomycorrhizal fungi.</title>
        <authorList>
            <person name="Lofgren L.A."/>
            <person name="Nguyen N.H."/>
            <person name="Vilgalys R."/>
            <person name="Ruytinx J."/>
            <person name="Liao H.L."/>
            <person name="Branco S."/>
            <person name="Kuo A."/>
            <person name="LaButti K."/>
            <person name="Lipzen A."/>
            <person name="Andreopoulos W."/>
            <person name="Pangilinan J."/>
            <person name="Riley R."/>
            <person name="Hundley H."/>
            <person name="Na H."/>
            <person name="Barry K."/>
            <person name="Grigoriev I.V."/>
            <person name="Stajich J.E."/>
            <person name="Kennedy P.G."/>
        </authorList>
    </citation>
    <scope>NUCLEOTIDE SEQUENCE</scope>
    <source>
        <strain evidence="1">FC203</strain>
    </source>
</reference>
<evidence type="ECO:0000313" key="1">
    <source>
        <dbReference type="EMBL" id="KAG1894487.1"/>
    </source>
</evidence>
<comment type="caution">
    <text evidence="1">The sequence shown here is derived from an EMBL/GenBank/DDBJ whole genome shotgun (WGS) entry which is preliminary data.</text>
</comment>